<evidence type="ECO:0000256" key="8">
    <source>
        <dbReference type="ARBA" id="ARBA00023268"/>
    </source>
</evidence>
<dbReference type="Gene3D" id="3.60.70.12">
    <property type="entry name" value="L-amino peptidase D-ALA esterase/amidase"/>
    <property type="match status" value="1"/>
</dbReference>
<keyword evidence="13" id="KW-0963">Cytoplasm</keyword>
<protein>
    <recommendedName>
        <fullName evidence="13">Arginine biosynthesis bifunctional protein ArgJ</fullName>
    </recommendedName>
    <domain>
        <recommendedName>
            <fullName evidence="13">Glutamate N-acetyltransferase</fullName>
            <ecNumber evidence="13">2.3.1.35</ecNumber>
        </recommendedName>
        <alternativeName>
            <fullName evidence="13">Ornithine acetyltransferase</fullName>
            <shortName evidence="13">OATase</shortName>
        </alternativeName>
        <alternativeName>
            <fullName evidence="13">Ornithine transacetylase</fullName>
        </alternativeName>
    </domain>
    <domain>
        <recommendedName>
            <fullName evidence="13">Amino-acid acetyltransferase</fullName>
            <ecNumber evidence="13">2.3.1.1</ecNumber>
        </recommendedName>
        <alternativeName>
            <fullName evidence="13">N-acetylglutamate synthase</fullName>
            <shortName evidence="13">AGSase</shortName>
        </alternativeName>
    </domain>
    <component>
        <recommendedName>
            <fullName evidence="13">Arginine biosynthesis bifunctional protein ArgJ alpha chain</fullName>
        </recommendedName>
    </component>
    <component>
        <recommendedName>
            <fullName evidence="13">Arginine biosynthesis bifunctional protein ArgJ beta chain</fullName>
        </recommendedName>
    </component>
</protein>
<dbReference type="UniPathway" id="UPA00068">
    <property type="reaction ID" value="UER00106"/>
</dbReference>
<dbReference type="EC" id="2.3.1.35" evidence="13"/>
<dbReference type="AlphaFoldDB" id="A0A345PF67"/>
<gene>
    <name evidence="13" type="primary">argJ</name>
    <name evidence="14" type="ORF">CUC15_06855</name>
</gene>
<keyword evidence="6 13" id="KW-0808">Transferase</keyword>
<dbReference type="SUPFAM" id="SSF56266">
    <property type="entry name" value="DmpA/ArgJ-like"/>
    <property type="match status" value="1"/>
</dbReference>
<evidence type="ECO:0000256" key="4">
    <source>
        <dbReference type="ARBA" id="ARBA00022571"/>
    </source>
</evidence>
<keyword evidence="8 13" id="KW-0511">Multifunctional enzyme</keyword>
<evidence type="ECO:0000256" key="12">
    <source>
        <dbReference type="ARBA" id="ARBA00054976"/>
    </source>
</evidence>
<dbReference type="OrthoDB" id="9804242at2"/>
<keyword evidence="7 13" id="KW-0068">Autocatalytic cleavage</keyword>
<sequence>MIATEAKAILKIEDGHITMPKGFSAGGLHCGIRRKKLDFGWIHSENPATTAGVYTLNAFQAAPLKITKECINKSKEIQTVVVNSGNANSFTGKQGLLDALEMQELAAKKMGVDLKHVAVASTGVIGVSLPMDKIRTGIQSIGNPDHEGVENFEEAILTTDTVTKHIAVQLEIDGKTITIGGAAKGSGMIHPNMATMLGFITTDAAVEADSLQNALRTVVDKSFNMITVDGDSSTNDMVLVMANGQQKNEPLNEAHPKWLLFLQALQMVSEGLSKSIAGDGEGATKLIEANVKGAPSELAAKQVAKAIISSNLVKTAVYGADPNWGRIITAIGYSEQPINPDKICVSLGDIEVVRDGCPVDFDEADGKRYLEKETVLLNVDLQNGIGEATAWGCDLTYDYVKINASYRT</sequence>
<dbReference type="PANTHER" id="PTHR23100">
    <property type="entry name" value="ARGININE BIOSYNTHESIS BIFUNCTIONAL PROTEIN ARGJ"/>
    <property type="match status" value="1"/>
</dbReference>
<dbReference type="Gene3D" id="3.30.2330.10">
    <property type="entry name" value="arginine biosynthesis bifunctional protein suprefamily"/>
    <property type="match status" value="1"/>
</dbReference>
<dbReference type="Gene3D" id="3.10.20.340">
    <property type="entry name" value="ArgJ beta chain, C-terminal domain"/>
    <property type="match status" value="1"/>
</dbReference>
<feature type="binding site" evidence="13">
    <location>
        <position position="184"/>
    </location>
    <ligand>
        <name>substrate</name>
    </ligand>
</feature>
<evidence type="ECO:0000256" key="6">
    <source>
        <dbReference type="ARBA" id="ARBA00022679"/>
    </source>
</evidence>
<dbReference type="GO" id="GO:0006526">
    <property type="term" value="P:L-arginine biosynthetic process"/>
    <property type="evidence" value="ECO:0007669"/>
    <property type="project" value="UniProtKB-UniRule"/>
</dbReference>
<feature type="chain" id="PRO_5023547658" description="Arginine biosynthesis bifunctional protein ArgJ alpha chain" evidence="13">
    <location>
        <begin position="1"/>
        <end position="194"/>
    </location>
</feature>
<dbReference type="InterPro" id="IPR002813">
    <property type="entry name" value="Arg_biosynth_ArgJ"/>
</dbReference>
<dbReference type="KEGG" id="ocn:CUC15_06855"/>
<evidence type="ECO:0000256" key="3">
    <source>
        <dbReference type="ARBA" id="ARBA00011475"/>
    </source>
</evidence>
<organism evidence="14 15">
    <name type="scientific">Oceanobacillus zhaokaii</name>
    <dbReference type="NCBI Taxonomy" id="2052660"/>
    <lineage>
        <taxon>Bacteria</taxon>
        <taxon>Bacillati</taxon>
        <taxon>Bacillota</taxon>
        <taxon>Bacilli</taxon>
        <taxon>Bacillales</taxon>
        <taxon>Bacillaceae</taxon>
        <taxon>Oceanobacillus</taxon>
    </lineage>
</organism>
<feature type="binding site" evidence="13">
    <location>
        <position position="195"/>
    </location>
    <ligand>
        <name>substrate</name>
    </ligand>
</feature>
<dbReference type="Proteomes" id="UP000253908">
    <property type="component" value="Chromosome"/>
</dbReference>
<dbReference type="EMBL" id="CP024848">
    <property type="protein sequence ID" value="AXI08647.1"/>
    <property type="molecule type" value="Genomic_DNA"/>
</dbReference>
<comment type="subunit">
    <text evidence="3 13">Heterotetramer of two alpha and two beta chains.</text>
</comment>
<dbReference type="FunFam" id="3.60.70.12:FF:000001">
    <property type="entry name" value="Arginine biosynthesis bifunctional protein ArgJ, chloroplastic"/>
    <property type="match status" value="1"/>
</dbReference>
<feature type="binding site" evidence="13">
    <location>
        <position position="158"/>
    </location>
    <ligand>
        <name>substrate</name>
    </ligand>
</feature>
<dbReference type="RefSeq" id="WP_114915944.1">
    <property type="nucleotide sequence ID" value="NZ_CP024848.1"/>
</dbReference>
<dbReference type="Pfam" id="PF01960">
    <property type="entry name" value="ArgJ"/>
    <property type="match status" value="1"/>
</dbReference>
<comment type="similarity">
    <text evidence="2 13">Belongs to the ArgJ family.</text>
</comment>
<evidence type="ECO:0000313" key="14">
    <source>
        <dbReference type="EMBL" id="AXI08647.1"/>
    </source>
</evidence>
<comment type="subcellular location">
    <subcellularLocation>
        <location evidence="1 13">Cytoplasm</location>
    </subcellularLocation>
</comment>
<evidence type="ECO:0000256" key="1">
    <source>
        <dbReference type="ARBA" id="ARBA00004496"/>
    </source>
</evidence>
<dbReference type="NCBIfam" id="TIGR00120">
    <property type="entry name" value="ArgJ"/>
    <property type="match status" value="1"/>
</dbReference>
<dbReference type="GO" id="GO:0004358">
    <property type="term" value="F:L-glutamate N-acetyltransferase activity, acting on acetyl-L-ornithine as donor"/>
    <property type="evidence" value="ECO:0007669"/>
    <property type="project" value="UniProtKB-UniRule"/>
</dbReference>
<comment type="catalytic activity">
    <reaction evidence="10 13">
        <text>L-glutamate + acetyl-CoA = N-acetyl-L-glutamate + CoA + H(+)</text>
        <dbReference type="Rhea" id="RHEA:24292"/>
        <dbReference type="ChEBI" id="CHEBI:15378"/>
        <dbReference type="ChEBI" id="CHEBI:29985"/>
        <dbReference type="ChEBI" id="CHEBI:44337"/>
        <dbReference type="ChEBI" id="CHEBI:57287"/>
        <dbReference type="ChEBI" id="CHEBI:57288"/>
        <dbReference type="EC" id="2.3.1.1"/>
    </reaction>
</comment>
<keyword evidence="4 13" id="KW-0055">Arginine biosynthesis</keyword>
<evidence type="ECO:0000256" key="9">
    <source>
        <dbReference type="ARBA" id="ARBA00023315"/>
    </source>
</evidence>
<keyword evidence="15" id="KW-1185">Reference proteome</keyword>
<feature type="active site" description="Nucleophile" evidence="13">
    <location>
        <position position="195"/>
    </location>
</feature>
<evidence type="ECO:0000256" key="10">
    <source>
        <dbReference type="ARBA" id="ARBA00048372"/>
    </source>
</evidence>
<dbReference type="InterPro" id="IPR042195">
    <property type="entry name" value="ArgJ_beta_C"/>
</dbReference>
<comment type="pathway">
    <text evidence="13">Amino-acid biosynthesis; L-arginine biosynthesis; L-ornithine and N-acetyl-L-glutamate from L-glutamate and N(2)-acetyl-L-ornithine (cyclic): step 1/1.</text>
</comment>
<evidence type="ECO:0000256" key="11">
    <source>
        <dbReference type="ARBA" id="ARBA00049439"/>
    </source>
</evidence>
<feature type="binding site" evidence="13">
    <location>
        <position position="403"/>
    </location>
    <ligand>
        <name>substrate</name>
    </ligand>
</feature>
<name>A0A345PF67_9BACI</name>
<feature type="site" description="Involved in the stabilization of negative charge on the oxyanion by the formation of the oxyanion hole" evidence="13">
    <location>
        <position position="123"/>
    </location>
</feature>
<evidence type="ECO:0000256" key="13">
    <source>
        <dbReference type="HAMAP-Rule" id="MF_01106"/>
    </source>
</evidence>
<dbReference type="FunFam" id="3.10.20.340:FF:000001">
    <property type="entry name" value="Arginine biosynthesis bifunctional protein ArgJ, chloroplastic"/>
    <property type="match status" value="1"/>
</dbReference>
<proteinExistence type="inferred from homology"/>
<dbReference type="GO" id="GO:0006592">
    <property type="term" value="P:ornithine biosynthetic process"/>
    <property type="evidence" value="ECO:0007669"/>
    <property type="project" value="TreeGrafter"/>
</dbReference>
<dbReference type="HAMAP" id="MF_01106">
    <property type="entry name" value="ArgJ"/>
    <property type="match status" value="1"/>
</dbReference>
<evidence type="ECO:0000256" key="2">
    <source>
        <dbReference type="ARBA" id="ARBA00006774"/>
    </source>
</evidence>
<accession>A0A345PF67</accession>
<feature type="binding site" evidence="13">
    <location>
        <position position="408"/>
    </location>
    <ligand>
        <name>substrate</name>
    </ligand>
</feature>
<dbReference type="GO" id="GO:0004042">
    <property type="term" value="F:L-glutamate N-acetyltransferase activity"/>
    <property type="evidence" value="ECO:0007669"/>
    <property type="project" value="UniProtKB-UniRule"/>
</dbReference>
<dbReference type="EC" id="2.3.1.1" evidence="13"/>
<evidence type="ECO:0000313" key="15">
    <source>
        <dbReference type="Proteomes" id="UP000253908"/>
    </source>
</evidence>
<keyword evidence="9 13" id="KW-0012">Acyltransferase</keyword>
<dbReference type="PANTHER" id="PTHR23100:SF0">
    <property type="entry name" value="ARGININE BIOSYNTHESIS BIFUNCTIONAL PROTEIN ARGJ, MITOCHONDRIAL"/>
    <property type="match status" value="1"/>
</dbReference>
<feature type="binding site" evidence="13">
    <location>
        <position position="281"/>
    </location>
    <ligand>
        <name>substrate</name>
    </ligand>
</feature>
<dbReference type="InterPro" id="IPR016117">
    <property type="entry name" value="ArgJ-like_dom_sf"/>
</dbReference>
<reference evidence="15" key="1">
    <citation type="submission" date="2017-11" db="EMBL/GenBank/DDBJ databases">
        <authorList>
            <person name="Zhu W."/>
        </authorList>
    </citation>
    <scope>NUCLEOTIDE SEQUENCE [LARGE SCALE GENOMIC DNA]</scope>
    <source>
        <strain evidence="15">160</strain>
    </source>
</reference>
<dbReference type="GO" id="GO:0005737">
    <property type="term" value="C:cytoplasm"/>
    <property type="evidence" value="ECO:0007669"/>
    <property type="project" value="UniProtKB-SubCell"/>
</dbReference>
<dbReference type="NCBIfam" id="NF003802">
    <property type="entry name" value="PRK05388.1"/>
    <property type="match status" value="1"/>
</dbReference>
<feature type="chain" id="PRO_5023547660" description="Arginine biosynthesis bifunctional protein ArgJ beta chain" evidence="13">
    <location>
        <begin position="195"/>
        <end position="408"/>
    </location>
</feature>
<comment type="catalytic activity">
    <reaction evidence="11 13">
        <text>N(2)-acetyl-L-ornithine + L-glutamate = N-acetyl-L-glutamate + L-ornithine</text>
        <dbReference type="Rhea" id="RHEA:15349"/>
        <dbReference type="ChEBI" id="CHEBI:29985"/>
        <dbReference type="ChEBI" id="CHEBI:44337"/>
        <dbReference type="ChEBI" id="CHEBI:46911"/>
        <dbReference type="ChEBI" id="CHEBI:57805"/>
        <dbReference type="EC" id="2.3.1.35"/>
    </reaction>
</comment>
<feature type="site" description="Involved in the stabilization of negative charge on the oxyanion by the formation of the oxyanion hole" evidence="13">
    <location>
        <position position="122"/>
    </location>
</feature>
<evidence type="ECO:0000256" key="5">
    <source>
        <dbReference type="ARBA" id="ARBA00022605"/>
    </source>
</evidence>
<dbReference type="CDD" id="cd02152">
    <property type="entry name" value="OAT"/>
    <property type="match status" value="1"/>
</dbReference>
<feature type="site" description="Cleavage; by autolysis" evidence="13">
    <location>
        <begin position="194"/>
        <end position="195"/>
    </location>
</feature>
<evidence type="ECO:0000256" key="7">
    <source>
        <dbReference type="ARBA" id="ARBA00022813"/>
    </source>
</evidence>
<comment type="function">
    <text evidence="12 13">Catalyzes two activities which are involved in the cyclic version of arginine biosynthesis: the synthesis of N-acetylglutamate from glutamate and acetyl-CoA as the acetyl donor, and of ornithine by transacetylation between N(2)-acetylornithine and glutamate.</text>
</comment>
<keyword evidence="5 13" id="KW-0028">Amino-acid biosynthesis</keyword>
<comment type="pathway">
    <text evidence="13">Amino-acid biosynthesis; L-arginine biosynthesis; N(2)-acetyl-L-ornithine from L-glutamate: step 1/4.</text>
</comment>
<dbReference type="FunFam" id="3.30.2330.10:FF:000001">
    <property type="entry name" value="Arginine biosynthesis bifunctional protein ArgJ, mitochondrial"/>
    <property type="match status" value="1"/>
</dbReference>